<evidence type="ECO:0000313" key="7">
    <source>
        <dbReference type="Proteomes" id="UP001162162"/>
    </source>
</evidence>
<evidence type="ECO:0000256" key="1">
    <source>
        <dbReference type="ARBA" id="ARBA00004123"/>
    </source>
</evidence>
<evidence type="ECO:0000256" key="4">
    <source>
        <dbReference type="ARBA" id="ARBA00023242"/>
    </source>
</evidence>
<proteinExistence type="predicted"/>
<gene>
    <name evidence="6" type="ORF">NQ318_018651</name>
</gene>
<dbReference type="Pfam" id="PF09811">
    <property type="entry name" value="Yae1_N"/>
    <property type="match status" value="1"/>
</dbReference>
<dbReference type="InterPro" id="IPR019191">
    <property type="entry name" value="Essential_protein_Yae1_N"/>
</dbReference>
<dbReference type="PANTHER" id="PTHR18829:SF0">
    <property type="entry name" value="PROTEIN YAE1 HOMOLOG"/>
    <property type="match status" value="1"/>
</dbReference>
<dbReference type="PANTHER" id="PTHR18829">
    <property type="entry name" value="PROTEIN YAE1 HOMOLOG"/>
    <property type="match status" value="1"/>
</dbReference>
<keyword evidence="4" id="KW-0539">Nucleus</keyword>
<dbReference type="AlphaFoldDB" id="A0AAV8ZFR6"/>
<comment type="subcellular location">
    <subcellularLocation>
        <location evidence="2">Cytoplasm</location>
    </subcellularLocation>
    <subcellularLocation>
        <location evidence="1">Nucleus</location>
    </subcellularLocation>
</comment>
<reference evidence="6" key="1">
    <citation type="journal article" date="2023" name="Insect Mol. Biol.">
        <title>Genome sequencing provides insights into the evolution of gene families encoding plant cell wall-degrading enzymes in longhorned beetles.</title>
        <authorList>
            <person name="Shin N.R."/>
            <person name="Okamura Y."/>
            <person name="Kirsch R."/>
            <person name="Pauchet Y."/>
        </authorList>
    </citation>
    <scope>NUCLEOTIDE SEQUENCE</scope>
    <source>
        <strain evidence="6">AMC_N1</strain>
    </source>
</reference>
<protein>
    <recommendedName>
        <fullName evidence="5">Essential protein Yae1 N-terminal domain-containing protein</fullName>
    </recommendedName>
</protein>
<feature type="domain" description="Essential protein Yae1 N-terminal" evidence="5">
    <location>
        <begin position="27"/>
        <end position="61"/>
    </location>
</feature>
<organism evidence="6 7">
    <name type="scientific">Aromia moschata</name>
    <dbReference type="NCBI Taxonomy" id="1265417"/>
    <lineage>
        <taxon>Eukaryota</taxon>
        <taxon>Metazoa</taxon>
        <taxon>Ecdysozoa</taxon>
        <taxon>Arthropoda</taxon>
        <taxon>Hexapoda</taxon>
        <taxon>Insecta</taxon>
        <taxon>Pterygota</taxon>
        <taxon>Neoptera</taxon>
        <taxon>Endopterygota</taxon>
        <taxon>Coleoptera</taxon>
        <taxon>Polyphaga</taxon>
        <taxon>Cucujiformia</taxon>
        <taxon>Chrysomeloidea</taxon>
        <taxon>Cerambycidae</taxon>
        <taxon>Cerambycinae</taxon>
        <taxon>Callichromatini</taxon>
        <taxon>Aromia</taxon>
    </lineage>
</organism>
<dbReference type="GO" id="GO:0005737">
    <property type="term" value="C:cytoplasm"/>
    <property type="evidence" value="ECO:0007669"/>
    <property type="project" value="UniProtKB-SubCell"/>
</dbReference>
<dbReference type="InterPro" id="IPR038881">
    <property type="entry name" value="Yae1-like"/>
</dbReference>
<name>A0AAV8ZFR6_9CUCU</name>
<dbReference type="EMBL" id="JAPWTK010000001">
    <property type="protein sequence ID" value="KAJ8963185.1"/>
    <property type="molecule type" value="Genomic_DNA"/>
</dbReference>
<keyword evidence="3" id="KW-0963">Cytoplasm</keyword>
<evidence type="ECO:0000256" key="2">
    <source>
        <dbReference type="ARBA" id="ARBA00004496"/>
    </source>
</evidence>
<keyword evidence="7" id="KW-1185">Reference proteome</keyword>
<comment type="caution">
    <text evidence="6">The sequence shown here is derived from an EMBL/GenBank/DDBJ whole genome shotgun (WGS) entry which is preliminary data.</text>
</comment>
<sequence>MEKRENILEIDQTWKRMEDVSKKTGLREGISSGRESNFQEYFDIGYKEGFKNGYALGKCKGALTANSRQRSSELENYSTLDKTRRARCEICKDERLLEENVPEIIKKQKEAGFINSSSALALASA</sequence>
<evidence type="ECO:0000259" key="5">
    <source>
        <dbReference type="Pfam" id="PF09811"/>
    </source>
</evidence>
<evidence type="ECO:0000256" key="3">
    <source>
        <dbReference type="ARBA" id="ARBA00022490"/>
    </source>
</evidence>
<dbReference type="Proteomes" id="UP001162162">
    <property type="component" value="Unassembled WGS sequence"/>
</dbReference>
<dbReference type="GO" id="GO:0005634">
    <property type="term" value="C:nucleus"/>
    <property type="evidence" value="ECO:0007669"/>
    <property type="project" value="UniProtKB-SubCell"/>
</dbReference>
<accession>A0AAV8ZFR6</accession>
<evidence type="ECO:0000313" key="6">
    <source>
        <dbReference type="EMBL" id="KAJ8963185.1"/>
    </source>
</evidence>